<dbReference type="EMBL" id="JARBJD010000170">
    <property type="protein sequence ID" value="KAK2948731.1"/>
    <property type="molecule type" value="Genomic_DNA"/>
</dbReference>
<accession>A0ABQ9XEK5</accession>
<evidence type="ECO:0000313" key="1">
    <source>
        <dbReference type="EMBL" id="KAK2948731.1"/>
    </source>
</evidence>
<keyword evidence="2" id="KW-1185">Reference proteome</keyword>
<proteinExistence type="predicted"/>
<dbReference type="Proteomes" id="UP001281761">
    <property type="component" value="Unassembled WGS sequence"/>
</dbReference>
<name>A0ABQ9XEK5_9EUKA</name>
<organism evidence="1 2">
    <name type="scientific">Blattamonas nauphoetae</name>
    <dbReference type="NCBI Taxonomy" id="2049346"/>
    <lineage>
        <taxon>Eukaryota</taxon>
        <taxon>Metamonada</taxon>
        <taxon>Preaxostyla</taxon>
        <taxon>Oxymonadida</taxon>
        <taxon>Blattamonas</taxon>
    </lineage>
</organism>
<comment type="caution">
    <text evidence="1">The sequence shown here is derived from an EMBL/GenBank/DDBJ whole genome shotgun (WGS) entry which is preliminary data.</text>
</comment>
<reference evidence="1 2" key="1">
    <citation type="journal article" date="2022" name="bioRxiv">
        <title>Genomics of Preaxostyla Flagellates Illuminates Evolutionary Transitions and the Path Towards Mitochondrial Loss.</title>
        <authorList>
            <person name="Novak L.V.F."/>
            <person name="Treitli S.C."/>
            <person name="Pyrih J."/>
            <person name="Halakuc P."/>
            <person name="Pipaliya S.V."/>
            <person name="Vacek V."/>
            <person name="Brzon O."/>
            <person name="Soukal P."/>
            <person name="Eme L."/>
            <person name="Dacks J.B."/>
            <person name="Karnkowska A."/>
            <person name="Elias M."/>
            <person name="Hampl V."/>
        </authorList>
    </citation>
    <scope>NUCLEOTIDE SEQUENCE [LARGE SCALE GENOMIC DNA]</scope>
    <source>
        <strain evidence="1">NAU3</strain>
        <tissue evidence="1">Gut</tissue>
    </source>
</reference>
<gene>
    <name evidence="1" type="ORF">BLNAU_16369</name>
</gene>
<evidence type="ECO:0000313" key="2">
    <source>
        <dbReference type="Proteomes" id="UP001281761"/>
    </source>
</evidence>
<protein>
    <submittedName>
        <fullName evidence="1">Uncharacterized protein</fullName>
    </submittedName>
</protein>
<sequence length="290" mass="33737">MDEERFDSEQERAVVFRSLVATVKLQPALNASLEAKVVKFLEFVRPRTQTQVIINALMKMLNTLYIWCSVDNLLLLVKADLITQIILTLNPLTFSFTEAADIHINLMESINWTVWLITPDGLSRLRIQNHDGRQAVYETVFKQVLTLSEKYIWHLCVNRISMADDKFSYFLTSVLARLLEVCPYHQPTMEFVLHMPVILTLTSCLTFFEDDESIWSFLSYMASTQRELNVKGGEVREMGKTMHRMLRMEGIEDAIEEKLRNNSKELRGGWIIENSIRWNNLHGMNLSQQE</sequence>